<sequence length="157" mass="16758">MDRIPAQGATRPHRTTVATYSVYADAQRAVDHLSDKGFPVERTAIVAEGLRFVEQVTGRLNWGRVLLNGSGSGALTGVLIGLVFGLFSLVVPVLTFVLYGLIVGAISGALFAAIGYGMTGGQRDFSSVRNMEAERYHVMVDDEVAAEAERLLAGMGR</sequence>
<dbReference type="RefSeq" id="WP_013176978.1">
    <property type="nucleotide sequence ID" value="NC_014221.1"/>
</dbReference>
<dbReference type="STRING" id="649638.Trad_0461"/>
<accession>D7CS66</accession>
<feature type="domain" description="General stress protein 17M-like" evidence="2">
    <location>
        <begin position="16"/>
        <end position="87"/>
    </location>
</feature>
<proteinExistence type="predicted"/>
<dbReference type="Pfam" id="PF11181">
    <property type="entry name" value="YflT"/>
    <property type="match status" value="1"/>
</dbReference>
<name>D7CS66_TRURR</name>
<keyword evidence="4" id="KW-1185">Reference proteome</keyword>
<dbReference type="EMBL" id="CP002049">
    <property type="protein sequence ID" value="ADI13598.1"/>
    <property type="molecule type" value="Genomic_DNA"/>
</dbReference>
<feature type="transmembrane region" description="Helical" evidence="1">
    <location>
        <begin position="65"/>
        <end position="90"/>
    </location>
</feature>
<gene>
    <name evidence="3" type="ordered locus">Trad_0461</name>
</gene>
<reference evidence="4" key="1">
    <citation type="submission" date="2010-05" db="EMBL/GenBank/DDBJ databases">
        <title>The complete genome of Truepera radiovictris DSM 17093.</title>
        <authorList>
            <consortium name="US DOE Joint Genome Institute (JGI-PGF)"/>
            <person name="Lucas S."/>
            <person name="Copeland A."/>
            <person name="Lapidus A."/>
            <person name="Glavina del Rio T."/>
            <person name="Dalin E."/>
            <person name="Tice H."/>
            <person name="Bruce D."/>
            <person name="Goodwin L."/>
            <person name="Pitluck S."/>
            <person name="Kyrpides N."/>
            <person name="Mavromatis K."/>
            <person name="Ovchinnikova G."/>
            <person name="Munk A.C."/>
            <person name="Detter J.C."/>
            <person name="Han C."/>
            <person name="Tapia R."/>
            <person name="Land M."/>
            <person name="Hauser L."/>
            <person name="Markowitz V."/>
            <person name="Cheng J.-F."/>
            <person name="Hugenholtz P."/>
            <person name="Woyke T."/>
            <person name="Wu D."/>
            <person name="Tindall B."/>
            <person name="Pomrenke H.G."/>
            <person name="Brambilla E."/>
            <person name="Klenk H.-P."/>
            <person name="Eisen J.A."/>
        </authorList>
    </citation>
    <scope>NUCLEOTIDE SEQUENCE [LARGE SCALE GENOMIC DNA]</scope>
    <source>
        <strain evidence="4">DSM 17093 / CIP 108686 / LMG 22925 / RQ-24</strain>
    </source>
</reference>
<protein>
    <recommendedName>
        <fullName evidence="2">General stress protein 17M-like domain-containing protein</fullName>
    </recommendedName>
</protein>
<keyword evidence="1" id="KW-1133">Transmembrane helix</keyword>
<dbReference type="KEGG" id="tra:Trad_0461"/>
<feature type="transmembrane region" description="Helical" evidence="1">
    <location>
        <begin position="96"/>
        <end position="119"/>
    </location>
</feature>
<evidence type="ECO:0000313" key="3">
    <source>
        <dbReference type="EMBL" id="ADI13598.1"/>
    </source>
</evidence>
<dbReference type="OrthoDB" id="3381462at2"/>
<keyword evidence="1" id="KW-0812">Transmembrane</keyword>
<evidence type="ECO:0000313" key="4">
    <source>
        <dbReference type="Proteomes" id="UP000000379"/>
    </source>
</evidence>
<dbReference type="eggNOG" id="ENOG5032RS7">
    <property type="taxonomic scope" value="Bacteria"/>
</dbReference>
<dbReference type="Proteomes" id="UP000000379">
    <property type="component" value="Chromosome"/>
</dbReference>
<dbReference type="InterPro" id="IPR025889">
    <property type="entry name" value="GSP17M-like_dom"/>
</dbReference>
<evidence type="ECO:0000259" key="2">
    <source>
        <dbReference type="Pfam" id="PF11181"/>
    </source>
</evidence>
<dbReference type="AlphaFoldDB" id="D7CS66"/>
<keyword evidence="1" id="KW-0472">Membrane</keyword>
<evidence type="ECO:0000256" key="1">
    <source>
        <dbReference type="SAM" id="Phobius"/>
    </source>
</evidence>
<reference evidence="3 4" key="2">
    <citation type="journal article" date="2011" name="Stand. Genomic Sci.">
        <title>Complete genome sequence of Truepera radiovictrix type strain (RQ-24).</title>
        <authorList>
            <person name="Ivanova N."/>
            <person name="Rohde C."/>
            <person name="Munk C."/>
            <person name="Nolan M."/>
            <person name="Lucas S."/>
            <person name="Del Rio T.G."/>
            <person name="Tice H."/>
            <person name="Deshpande S."/>
            <person name="Cheng J.F."/>
            <person name="Tapia R."/>
            <person name="Han C."/>
            <person name="Goodwin L."/>
            <person name="Pitluck S."/>
            <person name="Liolios K."/>
            <person name="Mavromatis K."/>
            <person name="Mikhailova N."/>
            <person name="Pati A."/>
            <person name="Chen A."/>
            <person name="Palaniappan K."/>
            <person name="Land M."/>
            <person name="Hauser L."/>
            <person name="Chang Y.J."/>
            <person name="Jeffries C.D."/>
            <person name="Brambilla E."/>
            <person name="Rohde M."/>
            <person name="Goker M."/>
            <person name="Tindall B.J."/>
            <person name="Woyke T."/>
            <person name="Bristow J."/>
            <person name="Eisen J.A."/>
            <person name="Markowitz V."/>
            <person name="Hugenholtz P."/>
            <person name="Kyrpides N.C."/>
            <person name="Klenk H.P."/>
            <person name="Lapidus A."/>
        </authorList>
    </citation>
    <scope>NUCLEOTIDE SEQUENCE [LARGE SCALE GENOMIC DNA]</scope>
    <source>
        <strain evidence="4">DSM 17093 / CIP 108686 / LMG 22925 / RQ-24</strain>
    </source>
</reference>
<dbReference type="HOGENOM" id="CLU_070264_3_0_0"/>
<organism evidence="3 4">
    <name type="scientific">Truepera radiovictrix (strain DSM 17093 / CIP 108686 / LMG 22925 / RQ-24)</name>
    <dbReference type="NCBI Taxonomy" id="649638"/>
    <lineage>
        <taxon>Bacteria</taxon>
        <taxon>Thermotogati</taxon>
        <taxon>Deinococcota</taxon>
        <taxon>Deinococci</taxon>
        <taxon>Trueperales</taxon>
        <taxon>Trueperaceae</taxon>
        <taxon>Truepera</taxon>
    </lineage>
</organism>